<evidence type="ECO:0000313" key="2">
    <source>
        <dbReference type="EMBL" id="GIH06540.1"/>
    </source>
</evidence>
<accession>A0A8J3Q9Q7</accession>
<sequence length="351" mass="38452">MTQDADAGSDYPGWDAINAALEPLYPGVDPLHWGTLIKWRLGGPDPLDGVSVYSRDDHWHYVSYGMSELYEKESDIAETSGWGFEFTIRVARRPDADPPIWPANLLQNLARYVFTTGNNFAAGHHMTLNGPIDLEDENTLIRYIAFCADPELGRIDTPHGELTFLQVVGLTDAEYEAAQAWNTEKLLETLSERLPLLVTDPARQSLLDDPALAQAVAEGISRDGSSSASSWATQLDWHRPETGTLIVLGALAAPNIATSLRGRLPFGRHFGVYAEQRELQFLPGDHLDVTEPAQNTLHVTIPAHLVDPLCAALVTARASTVQIDPMLSIEIVPTEIKDQSGQVIEVVGLSN</sequence>
<evidence type="ECO:0000259" key="1">
    <source>
        <dbReference type="Pfam" id="PF05076"/>
    </source>
</evidence>
<dbReference type="InterPro" id="IPR037181">
    <property type="entry name" value="SUFU_N"/>
</dbReference>
<comment type="caution">
    <text evidence="2">The sequence shown here is derived from an EMBL/GenBank/DDBJ whole genome shotgun (WGS) entry which is preliminary data.</text>
</comment>
<dbReference type="PANTHER" id="PTHR10928">
    <property type="entry name" value="SUPPRESSOR OF FUSED"/>
    <property type="match status" value="1"/>
</dbReference>
<dbReference type="PIRSF" id="PIRSF038192">
    <property type="entry name" value="Txn_reg_BtrU_prd"/>
    <property type="match status" value="1"/>
</dbReference>
<dbReference type="RefSeq" id="WP_203910354.1">
    <property type="nucleotide sequence ID" value="NZ_BONY01000028.1"/>
</dbReference>
<dbReference type="EMBL" id="BONY01000028">
    <property type="protein sequence ID" value="GIH06540.1"/>
    <property type="molecule type" value="Genomic_DNA"/>
</dbReference>
<gene>
    <name evidence="2" type="ORF">Rhe02_46070</name>
</gene>
<dbReference type="GO" id="GO:0005737">
    <property type="term" value="C:cytoplasm"/>
    <property type="evidence" value="ECO:0007669"/>
    <property type="project" value="TreeGrafter"/>
</dbReference>
<feature type="domain" description="Suppressor of fused-like" evidence="1">
    <location>
        <begin position="43"/>
        <end position="204"/>
    </location>
</feature>
<dbReference type="InterPro" id="IPR007768">
    <property type="entry name" value="Suppressor_of_fused"/>
</dbReference>
<organism evidence="2 3">
    <name type="scientific">Rhizocola hellebori</name>
    <dbReference type="NCBI Taxonomy" id="1392758"/>
    <lineage>
        <taxon>Bacteria</taxon>
        <taxon>Bacillati</taxon>
        <taxon>Actinomycetota</taxon>
        <taxon>Actinomycetes</taxon>
        <taxon>Micromonosporales</taxon>
        <taxon>Micromonosporaceae</taxon>
        <taxon>Rhizocola</taxon>
    </lineage>
</organism>
<dbReference type="PANTHER" id="PTHR10928:SF2">
    <property type="entry name" value="SUPPRESSOR OF FUSED HOMOLOG"/>
    <property type="match status" value="1"/>
</dbReference>
<dbReference type="InterPro" id="IPR017429">
    <property type="entry name" value="Suppressor_of_fused_bac"/>
</dbReference>
<evidence type="ECO:0000313" key="3">
    <source>
        <dbReference type="Proteomes" id="UP000612899"/>
    </source>
</evidence>
<dbReference type="InterPro" id="IPR020941">
    <property type="entry name" value="SUFU-like_domain"/>
</dbReference>
<proteinExistence type="predicted"/>
<protein>
    <recommendedName>
        <fullName evidence="1">Suppressor of fused-like domain-containing protein</fullName>
    </recommendedName>
</protein>
<dbReference type="AlphaFoldDB" id="A0A8J3Q9Q7"/>
<reference evidence="2" key="1">
    <citation type="submission" date="2021-01" db="EMBL/GenBank/DDBJ databases">
        <title>Whole genome shotgun sequence of Rhizocola hellebori NBRC 109834.</title>
        <authorList>
            <person name="Komaki H."/>
            <person name="Tamura T."/>
        </authorList>
    </citation>
    <scope>NUCLEOTIDE SEQUENCE</scope>
    <source>
        <strain evidence="2">NBRC 109834</strain>
    </source>
</reference>
<dbReference type="SUPFAM" id="SSF103359">
    <property type="entry name" value="Suppressor of Fused, N-terminal domain"/>
    <property type="match status" value="1"/>
</dbReference>
<dbReference type="Proteomes" id="UP000612899">
    <property type="component" value="Unassembled WGS sequence"/>
</dbReference>
<dbReference type="Pfam" id="PF05076">
    <property type="entry name" value="SUFU"/>
    <property type="match status" value="1"/>
</dbReference>
<keyword evidence="3" id="KW-1185">Reference proteome</keyword>
<name>A0A8J3Q9Q7_9ACTN</name>